<evidence type="ECO:0000313" key="4">
    <source>
        <dbReference type="EMBL" id="MBB3157829.1"/>
    </source>
</evidence>
<evidence type="ECO:0000313" key="5">
    <source>
        <dbReference type="Proteomes" id="UP000543579"/>
    </source>
</evidence>
<dbReference type="RefSeq" id="WP_183419200.1">
    <property type="nucleotide sequence ID" value="NZ_JACHXY010000001.1"/>
</dbReference>
<evidence type="ECO:0000256" key="3">
    <source>
        <dbReference type="SAM" id="SignalP"/>
    </source>
</evidence>
<gene>
    <name evidence="4" type="ORF">FHS07_001513</name>
</gene>
<feature type="region of interest" description="Disordered" evidence="1">
    <location>
        <begin position="831"/>
        <end position="879"/>
    </location>
</feature>
<dbReference type="EMBL" id="JACHXY010000001">
    <property type="protein sequence ID" value="MBB3157829.1"/>
    <property type="molecule type" value="Genomic_DNA"/>
</dbReference>
<dbReference type="AlphaFoldDB" id="A0A7W5CID9"/>
<keyword evidence="2" id="KW-1133">Transmembrane helix</keyword>
<sequence>MLRSRTSGRSRRFLRYPAAVLAGAVIVAGNVVAAPAPAQAAWEDDAQSWIASMQTGLGWAEGLFGLKTGPWNTALSIASPLISAIFGGSSAPSIGDVLERLKQLDDIEHKIDQVQNSLVTIEAEIATVGQDVLTGTCAVQASRPRDYLTKLAAANDAYANVVDKIDEVRVGTADEDDLKVAINSFIAYTTGESEAVLPDHSAFAESLRSVHSDMGTTGGVAGIIQSCGRAYLNDWKIGNTSAAALNGMPATAHGAWLDDRDYYDPLQKLVSFWQTAVAQGTYLHQQASLMRVSRDYVTAHGPLSVEDSARVCALAKANGPARARATCEGGLTLAKTIYSGFAAEWREVGVPISDANVVMSMGTDVNGLSYQPPTPRAAGTSAEDPLPSAGAPVGVASRVWARDPSTFPASWTTGTWSTTADAVSAYGIDGFVPAGSQQWSGLSNGYRASHPTVQTTTREEAMSWRSGSGWQNSGVAPFAPLDILTTMKDSVVPAPTGTDPTHAFTVKPDTSVWIPNEAASHDFPMWRSPIPEWSRGTGLSFPHSRLWMTVDFSPRVLDDAKMSVKCFVATQDGVVCHESVGSWWVNRLSIEGAMSVQDVYRVTPVNSDIDSMVMIDRERECRGQPRVDEECATIIDSMYSTRGESFAQGAPSWLAPIDAADGQHYDGDPAATRTLWPSAPVPDCALTTWGAKTRCGPAVEAWIASHVPNPSLSGPVATTDVTVDRAADGSAVCVAPAWETSSVMQYSDVAWTAWSRTGQPFTKVAPFGAHLDLLALVTEAGWNTGGTAGESGRITFRCSFTARTAEVANETEVRSATVAAVRVDDRFDFPSVGVGSPGDPGATPGPGVIPDPSGAAPVGAVGSSASGAPAHDTAARSVGASDRNALASSGIGGEPWRAAVGALILLVLGALLIVFVRTRRARRGA</sequence>
<evidence type="ECO:0000256" key="2">
    <source>
        <dbReference type="SAM" id="Phobius"/>
    </source>
</evidence>
<evidence type="ECO:0000256" key="1">
    <source>
        <dbReference type="SAM" id="MobiDB-lite"/>
    </source>
</evidence>
<feature type="chain" id="PRO_5038458969" evidence="3">
    <location>
        <begin position="34"/>
        <end position="925"/>
    </location>
</feature>
<accession>A0A7W5CID9</accession>
<keyword evidence="3" id="KW-0732">Signal</keyword>
<keyword evidence="2" id="KW-0812">Transmembrane</keyword>
<keyword evidence="2" id="KW-0472">Membrane</keyword>
<reference evidence="4 5" key="1">
    <citation type="submission" date="2020-08" db="EMBL/GenBank/DDBJ databases">
        <title>Genomic Encyclopedia of Type Strains, Phase III (KMG-III): the genomes of soil and plant-associated and newly described type strains.</title>
        <authorList>
            <person name="Whitman W."/>
        </authorList>
    </citation>
    <scope>NUCLEOTIDE SEQUENCE [LARGE SCALE GENOMIC DNA]</scope>
    <source>
        <strain evidence="4 5">CECT 8356</strain>
    </source>
</reference>
<dbReference type="PROSITE" id="PS51318">
    <property type="entry name" value="TAT"/>
    <property type="match status" value="1"/>
</dbReference>
<dbReference type="Proteomes" id="UP000543579">
    <property type="component" value="Unassembled WGS sequence"/>
</dbReference>
<comment type="caution">
    <text evidence="4">The sequence shown here is derived from an EMBL/GenBank/DDBJ whole genome shotgun (WGS) entry which is preliminary data.</text>
</comment>
<proteinExistence type="predicted"/>
<name>A0A7W5CID9_9MICO</name>
<dbReference type="InterPro" id="IPR006311">
    <property type="entry name" value="TAT_signal"/>
</dbReference>
<organism evidence="4 5">
    <name type="scientific">Microbacterium proteolyticum</name>
    <dbReference type="NCBI Taxonomy" id="1572644"/>
    <lineage>
        <taxon>Bacteria</taxon>
        <taxon>Bacillati</taxon>
        <taxon>Actinomycetota</taxon>
        <taxon>Actinomycetes</taxon>
        <taxon>Micrococcales</taxon>
        <taxon>Microbacteriaceae</taxon>
        <taxon>Microbacterium</taxon>
    </lineage>
</organism>
<feature type="signal peptide" evidence="3">
    <location>
        <begin position="1"/>
        <end position="33"/>
    </location>
</feature>
<feature type="transmembrane region" description="Helical" evidence="2">
    <location>
        <begin position="896"/>
        <end position="916"/>
    </location>
</feature>
<feature type="compositionally biased region" description="Low complexity" evidence="1">
    <location>
        <begin position="852"/>
        <end position="870"/>
    </location>
</feature>
<feature type="compositionally biased region" description="Low complexity" evidence="1">
    <location>
        <begin position="831"/>
        <end position="841"/>
    </location>
</feature>
<protein>
    <submittedName>
        <fullName evidence="4">Uncharacterized protein</fullName>
    </submittedName>
</protein>